<proteinExistence type="predicted"/>
<comment type="caution">
    <text evidence="2">The sequence shown here is derived from an EMBL/GenBank/DDBJ whole genome shotgun (WGS) entry which is preliminary data.</text>
</comment>
<organism evidence="2 3">
    <name type="scientific">Streptomyces griseomycini</name>
    <dbReference type="NCBI Taxonomy" id="66895"/>
    <lineage>
        <taxon>Bacteria</taxon>
        <taxon>Bacillati</taxon>
        <taxon>Actinomycetota</taxon>
        <taxon>Actinomycetes</taxon>
        <taxon>Kitasatosporales</taxon>
        <taxon>Streptomycetaceae</taxon>
        <taxon>Streptomyces</taxon>
    </lineage>
</organism>
<name>A0A7W7PQU0_9ACTN</name>
<dbReference type="EMBL" id="JACHJI010000005">
    <property type="protein sequence ID" value="MBB4898909.1"/>
    <property type="molecule type" value="Genomic_DNA"/>
</dbReference>
<feature type="region of interest" description="Disordered" evidence="1">
    <location>
        <begin position="1"/>
        <end position="21"/>
    </location>
</feature>
<sequence length="86" mass="8736">MHVHTPLPDASASAEADGAERALSGVTCPISRARRHEQLTALAGVPLDRAAVALLRQAAGVEPMRPGGPADRPSPGSARPGPGPCR</sequence>
<evidence type="ECO:0000256" key="1">
    <source>
        <dbReference type="SAM" id="MobiDB-lite"/>
    </source>
</evidence>
<dbReference type="Proteomes" id="UP000579523">
    <property type="component" value="Unassembled WGS sequence"/>
</dbReference>
<protein>
    <submittedName>
        <fullName evidence="2">Uncharacterized protein</fullName>
    </submittedName>
</protein>
<dbReference type="AlphaFoldDB" id="A0A7W7PQU0"/>
<keyword evidence="3" id="KW-1185">Reference proteome</keyword>
<gene>
    <name evidence="2" type="ORF">FHS37_002969</name>
</gene>
<reference evidence="2 3" key="1">
    <citation type="submission" date="2020-08" db="EMBL/GenBank/DDBJ databases">
        <title>Genomic Encyclopedia of Type Strains, Phase III (KMG-III): the genomes of soil and plant-associated and newly described type strains.</title>
        <authorList>
            <person name="Whitman W."/>
        </authorList>
    </citation>
    <scope>NUCLEOTIDE SEQUENCE [LARGE SCALE GENOMIC DNA]</scope>
    <source>
        <strain evidence="2 3">CECT 3273</strain>
    </source>
</reference>
<accession>A0A7W7PQU0</accession>
<evidence type="ECO:0000313" key="3">
    <source>
        <dbReference type="Proteomes" id="UP000579523"/>
    </source>
</evidence>
<feature type="region of interest" description="Disordered" evidence="1">
    <location>
        <begin position="59"/>
        <end position="86"/>
    </location>
</feature>
<evidence type="ECO:0000313" key="2">
    <source>
        <dbReference type="EMBL" id="MBB4898909.1"/>
    </source>
</evidence>